<dbReference type="Pfam" id="PF00535">
    <property type="entry name" value="Glycos_transf_2"/>
    <property type="match status" value="1"/>
</dbReference>
<dbReference type="AlphaFoldDB" id="A0A0F9YGX0"/>
<feature type="transmembrane region" description="Helical" evidence="1">
    <location>
        <begin position="321"/>
        <end position="343"/>
    </location>
</feature>
<dbReference type="Pfam" id="PF13518">
    <property type="entry name" value="HTH_28"/>
    <property type="match status" value="2"/>
</dbReference>
<proteinExistence type="predicted"/>
<keyword evidence="1" id="KW-0812">Transmembrane</keyword>
<dbReference type="InterPro" id="IPR055247">
    <property type="entry name" value="InsJ-like_HTH"/>
</dbReference>
<keyword evidence="1" id="KW-0472">Membrane</keyword>
<evidence type="ECO:0000313" key="4">
    <source>
        <dbReference type="EMBL" id="KKP30834.1"/>
    </source>
</evidence>
<feature type="domain" description="Glycosyltransferase 2-like" evidence="2">
    <location>
        <begin position="409"/>
        <end position="457"/>
    </location>
</feature>
<evidence type="ECO:0000313" key="5">
    <source>
        <dbReference type="Proteomes" id="UP000034803"/>
    </source>
</evidence>
<evidence type="ECO:0000259" key="2">
    <source>
        <dbReference type="Pfam" id="PF00535"/>
    </source>
</evidence>
<dbReference type="InterPro" id="IPR029044">
    <property type="entry name" value="Nucleotide-diphossugar_trans"/>
</dbReference>
<feature type="non-terminal residue" evidence="4">
    <location>
        <position position="458"/>
    </location>
</feature>
<reference evidence="4 5" key="1">
    <citation type="journal article" date="2015" name="Nature">
        <title>rRNA introns, odd ribosomes, and small enigmatic genomes across a large radiation of phyla.</title>
        <authorList>
            <person name="Brown C.T."/>
            <person name="Hug L.A."/>
            <person name="Thomas B.C."/>
            <person name="Sharon I."/>
            <person name="Castelle C.J."/>
            <person name="Singh A."/>
            <person name="Wilkins M.J."/>
            <person name="Williams K.H."/>
            <person name="Banfield J.F."/>
        </authorList>
    </citation>
    <scope>NUCLEOTIDE SEQUENCE [LARGE SCALE GENOMIC DNA]</scope>
</reference>
<dbReference type="InterPro" id="IPR009057">
    <property type="entry name" value="Homeodomain-like_sf"/>
</dbReference>
<sequence length="458" mass="51876">MVGNTIYMLYSEAKKEKIVLDVLQDRKSVTEASKKYIIARKTIYAWIKRYKKGSLKTKFVKGKRHPASVYPKAYSYINRWIVANPSWGCRILSSKLKEKGILLSFFSINRLLKDMGGETYDRRVNYARNFAGPGRSKEDVRLEIVRKALNQNESISSLSEKYKIARKTIYKWIKKYQVKGNLTDSYVVAEAHPRAIYPKITKEVLNIVVANPNYSVHTIAKFVKGSSWTIWSILNRNNLNTQNLRFAYSQNIQSTKEKVATTGIEGRVKSVFETFVPNLAPAPPPGKFSFLKIVGITSVLTVITSLAFSYWISIITSTSSFGGSVGMVFASLALIMGMFFFLYSLKYYITLAIVLSYSQKEGLENEGAIKSKGLLQWLLGAKASEPERSAVGLKSNLDSLKLESHPFVSVQIALYNEKNVVERLAKAVTSFEYDNYEVILADDSTDETSEKIRQYQEK</sequence>
<dbReference type="EMBL" id="LBOI01000023">
    <property type="protein sequence ID" value="KKP30834.1"/>
    <property type="molecule type" value="Genomic_DNA"/>
</dbReference>
<name>A0A0F9YGX0_9BACT</name>
<evidence type="ECO:0000256" key="1">
    <source>
        <dbReference type="SAM" id="Phobius"/>
    </source>
</evidence>
<dbReference type="InterPro" id="IPR001173">
    <property type="entry name" value="Glyco_trans_2-like"/>
</dbReference>
<dbReference type="InterPro" id="IPR036388">
    <property type="entry name" value="WH-like_DNA-bd_sf"/>
</dbReference>
<feature type="domain" description="Insertion element IS150 protein InsJ-like helix-turn-helix" evidence="3">
    <location>
        <begin position="14"/>
        <end position="55"/>
    </location>
</feature>
<feature type="domain" description="Insertion element IS150 protein InsJ-like helix-turn-helix" evidence="3">
    <location>
        <begin position="141"/>
        <end position="180"/>
    </location>
</feature>
<comment type="caution">
    <text evidence="4">The sequence shown here is derived from an EMBL/GenBank/DDBJ whole genome shotgun (WGS) entry which is preliminary data.</text>
</comment>
<gene>
    <name evidence="4" type="ORF">UR21_C0023G0004</name>
</gene>
<protein>
    <submittedName>
        <fullName evidence="4">Uncharacterized protein</fullName>
    </submittedName>
</protein>
<accession>A0A0F9YGX0</accession>
<keyword evidence="1" id="KW-1133">Transmembrane helix</keyword>
<dbReference type="Proteomes" id="UP000034803">
    <property type="component" value="Unassembled WGS sequence"/>
</dbReference>
<evidence type="ECO:0000259" key="3">
    <source>
        <dbReference type="Pfam" id="PF13518"/>
    </source>
</evidence>
<feature type="transmembrane region" description="Helical" evidence="1">
    <location>
        <begin position="293"/>
        <end position="315"/>
    </location>
</feature>
<organism evidence="4 5">
    <name type="scientific">Candidatus Woesebacteria bacterium GW2011_GWC2_31_9</name>
    <dbReference type="NCBI Taxonomy" id="1618586"/>
    <lineage>
        <taxon>Bacteria</taxon>
        <taxon>Candidatus Woeseibacteriota</taxon>
    </lineage>
</organism>
<dbReference type="Gene3D" id="3.90.550.10">
    <property type="entry name" value="Spore Coat Polysaccharide Biosynthesis Protein SpsA, Chain A"/>
    <property type="match status" value="1"/>
</dbReference>
<dbReference type="SUPFAM" id="SSF53448">
    <property type="entry name" value="Nucleotide-diphospho-sugar transferases"/>
    <property type="match status" value="1"/>
</dbReference>
<dbReference type="Gene3D" id="1.10.10.10">
    <property type="entry name" value="Winged helix-like DNA-binding domain superfamily/Winged helix DNA-binding domain"/>
    <property type="match status" value="1"/>
</dbReference>
<dbReference type="SUPFAM" id="SSF46689">
    <property type="entry name" value="Homeodomain-like"/>
    <property type="match status" value="2"/>
</dbReference>